<comment type="caution">
    <text evidence="8">The sequence shown here is derived from an EMBL/GenBank/DDBJ whole genome shotgun (WGS) entry which is preliminary data.</text>
</comment>
<evidence type="ECO:0000256" key="5">
    <source>
        <dbReference type="PROSITE-ProRule" id="PRU00288"/>
    </source>
</evidence>
<dbReference type="PRINTS" id="PR00405">
    <property type="entry name" value="REVINTRACTNG"/>
</dbReference>
<organism evidence="8 9">
    <name type="scientific">Trichinella murrelli</name>
    <dbReference type="NCBI Taxonomy" id="144512"/>
    <lineage>
        <taxon>Eukaryota</taxon>
        <taxon>Metazoa</taxon>
        <taxon>Ecdysozoa</taxon>
        <taxon>Nematoda</taxon>
        <taxon>Enoplea</taxon>
        <taxon>Dorylaimia</taxon>
        <taxon>Trichinellida</taxon>
        <taxon>Trichinellidae</taxon>
        <taxon>Trichinella</taxon>
    </lineage>
</organism>
<evidence type="ECO:0000256" key="4">
    <source>
        <dbReference type="ARBA" id="ARBA00022833"/>
    </source>
</evidence>
<dbReference type="InterPro" id="IPR001164">
    <property type="entry name" value="ArfGAP_dom"/>
</dbReference>
<keyword evidence="2" id="KW-0479">Metal-binding</keyword>
<evidence type="ECO:0000256" key="6">
    <source>
        <dbReference type="SAM" id="MobiDB-lite"/>
    </source>
</evidence>
<dbReference type="PANTHER" id="PTHR45686:SF4">
    <property type="entry name" value="ADP-RIBOSYLATION FACTOR GTPASE ACTIVATING PROTEIN 3, ISOFORM H"/>
    <property type="match status" value="1"/>
</dbReference>
<dbReference type="GO" id="GO:0048205">
    <property type="term" value="P:COPI coating of Golgi vesicle"/>
    <property type="evidence" value="ECO:0007669"/>
    <property type="project" value="TreeGrafter"/>
</dbReference>
<dbReference type="PROSITE" id="PS50115">
    <property type="entry name" value="ARFGAP"/>
    <property type="match status" value="1"/>
</dbReference>
<dbReference type="GO" id="GO:0005096">
    <property type="term" value="F:GTPase activator activity"/>
    <property type="evidence" value="ECO:0007669"/>
    <property type="project" value="UniProtKB-KW"/>
</dbReference>
<keyword evidence="4" id="KW-0862">Zinc</keyword>
<dbReference type="Proteomes" id="UP000055048">
    <property type="component" value="Unassembled WGS sequence"/>
</dbReference>
<dbReference type="FunFam" id="1.10.220.150:FF:000004">
    <property type="entry name" value="Putative ADP-ribosylation factor GTPase-activating protein 2"/>
    <property type="match status" value="1"/>
</dbReference>
<feature type="compositionally biased region" description="Low complexity" evidence="6">
    <location>
        <begin position="421"/>
        <end position="434"/>
    </location>
</feature>
<dbReference type="Gene3D" id="1.10.220.150">
    <property type="entry name" value="Arf GTPase activating protein"/>
    <property type="match status" value="1"/>
</dbReference>
<dbReference type="OrthoDB" id="983479at2759"/>
<dbReference type="SUPFAM" id="SSF57863">
    <property type="entry name" value="ArfGap/RecO-like zinc finger"/>
    <property type="match status" value="1"/>
</dbReference>
<dbReference type="InterPro" id="IPR037278">
    <property type="entry name" value="ARFGAP/RecO"/>
</dbReference>
<dbReference type="EMBL" id="JYDJ01000344">
    <property type="protein sequence ID" value="KRX36789.1"/>
    <property type="molecule type" value="Genomic_DNA"/>
</dbReference>
<keyword evidence="1" id="KW-0343">GTPase activation</keyword>
<dbReference type="AlphaFoldDB" id="A0A0V0TD02"/>
<evidence type="ECO:0000259" key="7">
    <source>
        <dbReference type="PROSITE" id="PS50115"/>
    </source>
</evidence>
<evidence type="ECO:0000313" key="8">
    <source>
        <dbReference type="EMBL" id="KRX36789.1"/>
    </source>
</evidence>
<keyword evidence="3 5" id="KW-0863">Zinc-finger</keyword>
<evidence type="ECO:0000313" key="9">
    <source>
        <dbReference type="Proteomes" id="UP000055048"/>
    </source>
</evidence>
<keyword evidence="9" id="KW-1185">Reference proteome</keyword>
<evidence type="ECO:0000256" key="3">
    <source>
        <dbReference type="ARBA" id="ARBA00022771"/>
    </source>
</evidence>
<dbReference type="PANTHER" id="PTHR45686">
    <property type="entry name" value="ADP-RIBOSYLATION FACTOR GTPASE ACTIVATING PROTEIN 3, ISOFORM H-RELATED"/>
    <property type="match status" value="1"/>
</dbReference>
<dbReference type="SMART" id="SM00105">
    <property type="entry name" value="ArfGap"/>
    <property type="match status" value="1"/>
</dbReference>
<feature type="domain" description="Arf-GAP" evidence="7">
    <location>
        <begin position="21"/>
        <end position="152"/>
    </location>
</feature>
<feature type="region of interest" description="Disordered" evidence="6">
    <location>
        <begin position="350"/>
        <end position="369"/>
    </location>
</feature>
<dbReference type="CDD" id="cd08959">
    <property type="entry name" value="ArfGap_ArfGap1_like"/>
    <property type="match status" value="1"/>
</dbReference>
<dbReference type="STRING" id="144512.A0A0V0TD02"/>
<feature type="region of interest" description="Disordered" evidence="6">
    <location>
        <begin position="420"/>
        <end position="441"/>
    </location>
</feature>
<feature type="non-terminal residue" evidence="8">
    <location>
        <position position="1"/>
    </location>
</feature>
<sequence>LSTAVHLFKMTDEIASKQDIDAIFKKLLSYPANKFWYYVKSEVMIRLSRCCFDCQAKNPTWASVTYGIFICIDCSAIHRGLGVHLSFVRSTQLDTNWTWVQLRRMQVGGNANAAQFFASHGCDTNDAQQKYGSRAARIYRDKLNAMAISAHRANGKKLHLDSASGSQISSKPADTEVDFFADHMKEEATAKKFAPFDSSAASVKPALSELTSTSVQKSGANLAGTNQKGTSVLGQRTGLGGRKAVGAKKLGAKKVDVDFDEIERQAKEMEKMQLEKKTKRQPDMTAETETVNVDRFTLKDVEEMVQKKQEQLKAIGRKSEVPIERLGMGFNVGKNQVSHSVLQDLQPVGSSGGFDVQQQQGKRGKAATATTTVTKNAFDKTMDFSSLTDDWEFCQLNKQTDIGENGNNSYSYDYSKRVQPSSSSFSSRNAPHSSYDSTSVGSAQQKFGSAKAISSEQYFSQDKPDFEVQSNLARFQGSSAISSSDLFQNDPNRAAGGKISSYAQSVSMQLPDMADIKDSVKQGVAKVTGKLATLSSNFSSYISENYGR</sequence>
<dbReference type="InterPro" id="IPR038508">
    <property type="entry name" value="ArfGAP_dom_sf"/>
</dbReference>
<name>A0A0V0TD02_9BILA</name>
<dbReference type="GO" id="GO:0000139">
    <property type="term" value="C:Golgi membrane"/>
    <property type="evidence" value="ECO:0007669"/>
    <property type="project" value="GOC"/>
</dbReference>
<reference evidence="8 9" key="1">
    <citation type="submission" date="2015-01" db="EMBL/GenBank/DDBJ databases">
        <title>Evolution of Trichinella species and genotypes.</title>
        <authorList>
            <person name="Korhonen P.K."/>
            <person name="Edoardo P."/>
            <person name="Giuseppe L.R."/>
            <person name="Gasser R.B."/>
        </authorList>
    </citation>
    <scope>NUCLEOTIDE SEQUENCE [LARGE SCALE GENOMIC DNA]</scope>
    <source>
        <strain evidence="8">ISS417</strain>
    </source>
</reference>
<dbReference type="Pfam" id="PF01412">
    <property type="entry name" value="ArfGap"/>
    <property type="match status" value="1"/>
</dbReference>
<dbReference type="GO" id="GO:0008270">
    <property type="term" value="F:zinc ion binding"/>
    <property type="evidence" value="ECO:0007669"/>
    <property type="project" value="UniProtKB-KW"/>
</dbReference>
<proteinExistence type="predicted"/>
<evidence type="ECO:0000256" key="1">
    <source>
        <dbReference type="ARBA" id="ARBA00022468"/>
    </source>
</evidence>
<accession>A0A0V0TD02</accession>
<evidence type="ECO:0000256" key="2">
    <source>
        <dbReference type="ARBA" id="ARBA00022723"/>
    </source>
</evidence>
<gene>
    <name evidence="8" type="primary">ARFGAP3</name>
    <name evidence="8" type="ORF">T05_15491</name>
</gene>
<protein>
    <submittedName>
        <fullName evidence="8">ADP-ribosylation factor GTPase-activating protein 3</fullName>
    </submittedName>
</protein>